<proteinExistence type="predicted"/>
<feature type="region of interest" description="Disordered" evidence="1">
    <location>
        <begin position="102"/>
        <end position="128"/>
    </location>
</feature>
<reference evidence="2" key="1">
    <citation type="submission" date="2020-01" db="EMBL/GenBank/DDBJ databases">
        <authorList>
            <person name="Mishra B."/>
        </authorList>
    </citation>
    <scope>NUCLEOTIDE SEQUENCE [LARGE SCALE GENOMIC DNA]</scope>
</reference>
<keyword evidence="3" id="KW-1185">Reference proteome</keyword>
<comment type="caution">
    <text evidence="2">The sequence shown here is derived from an EMBL/GenBank/DDBJ whole genome shotgun (WGS) entry which is preliminary data.</text>
</comment>
<accession>A0A6D2KE43</accession>
<dbReference type="Proteomes" id="UP000467841">
    <property type="component" value="Unassembled WGS sequence"/>
</dbReference>
<dbReference type="AlphaFoldDB" id="A0A6D2KE43"/>
<organism evidence="2 3">
    <name type="scientific">Microthlaspi erraticum</name>
    <dbReference type="NCBI Taxonomy" id="1685480"/>
    <lineage>
        <taxon>Eukaryota</taxon>
        <taxon>Viridiplantae</taxon>
        <taxon>Streptophyta</taxon>
        <taxon>Embryophyta</taxon>
        <taxon>Tracheophyta</taxon>
        <taxon>Spermatophyta</taxon>
        <taxon>Magnoliopsida</taxon>
        <taxon>eudicotyledons</taxon>
        <taxon>Gunneridae</taxon>
        <taxon>Pentapetalae</taxon>
        <taxon>rosids</taxon>
        <taxon>malvids</taxon>
        <taxon>Brassicales</taxon>
        <taxon>Brassicaceae</taxon>
        <taxon>Coluteocarpeae</taxon>
        <taxon>Microthlaspi</taxon>
    </lineage>
</organism>
<name>A0A6D2KE43_9BRAS</name>
<evidence type="ECO:0000313" key="3">
    <source>
        <dbReference type="Proteomes" id="UP000467841"/>
    </source>
</evidence>
<sequence length="148" mass="16128">MRILGETGLLPMAEYGIDSPGRDHLGDRTRWVVNRGNGDPTGCDCLGDGTRAVAERVELAGRADLGCDVFFARDGLSSKPRQIVTLTGFVYVFRSSRGCYSADSQLQPDDRPTVPTNRSDGPIDPRPVLKPVSHVFTARLDLMPPLKT</sequence>
<evidence type="ECO:0000313" key="2">
    <source>
        <dbReference type="EMBL" id="CAA7047632.1"/>
    </source>
</evidence>
<evidence type="ECO:0000256" key="1">
    <source>
        <dbReference type="SAM" id="MobiDB-lite"/>
    </source>
</evidence>
<dbReference type="EMBL" id="CACVBM020001380">
    <property type="protein sequence ID" value="CAA7047632.1"/>
    <property type="molecule type" value="Genomic_DNA"/>
</dbReference>
<protein>
    <submittedName>
        <fullName evidence="2">Uncharacterized protein</fullName>
    </submittedName>
</protein>
<gene>
    <name evidence="2" type="ORF">MERR_LOCUS34867</name>
</gene>